<name>A0AAV2ETW6_9ROSI</name>
<dbReference type="EMBL" id="OZ034818">
    <property type="protein sequence ID" value="CAL1389466.1"/>
    <property type="molecule type" value="Genomic_DNA"/>
</dbReference>
<reference evidence="2 3" key="1">
    <citation type="submission" date="2024-04" db="EMBL/GenBank/DDBJ databases">
        <authorList>
            <person name="Fracassetti M."/>
        </authorList>
    </citation>
    <scope>NUCLEOTIDE SEQUENCE [LARGE SCALE GENOMIC DNA]</scope>
</reference>
<evidence type="ECO:0000256" key="1">
    <source>
        <dbReference type="SAM" id="MobiDB-lite"/>
    </source>
</evidence>
<gene>
    <name evidence="2" type="ORF">LTRI10_LOCUS30320</name>
</gene>
<dbReference type="AlphaFoldDB" id="A0AAV2ETW6"/>
<protein>
    <submittedName>
        <fullName evidence="2">Uncharacterized protein</fullName>
    </submittedName>
</protein>
<proteinExistence type="predicted"/>
<accession>A0AAV2ETW6</accession>
<evidence type="ECO:0000313" key="2">
    <source>
        <dbReference type="EMBL" id="CAL1389466.1"/>
    </source>
</evidence>
<sequence length="149" mass="16306">MSSKGPMPARKKGTEGRGRKVNGDSHSDMVNAPRSVKRNRRPRRNQPSHSSRNSPVIAKEVDPARRRRMILQDESEEEFVVHEPPMQAHLLGPLGKGDLGPTKSQDMRSTPSVEIAEQKGYDSDQPIPAKKADTNIPQPPPSTGGVDAS</sequence>
<keyword evidence="3" id="KW-1185">Reference proteome</keyword>
<feature type="compositionally biased region" description="Basic and acidic residues" evidence="1">
    <location>
        <begin position="12"/>
        <end position="27"/>
    </location>
</feature>
<feature type="compositionally biased region" description="Polar residues" evidence="1">
    <location>
        <begin position="102"/>
        <end position="112"/>
    </location>
</feature>
<feature type="region of interest" description="Disordered" evidence="1">
    <location>
        <begin position="1"/>
        <end position="149"/>
    </location>
</feature>
<evidence type="ECO:0000313" key="3">
    <source>
        <dbReference type="Proteomes" id="UP001497516"/>
    </source>
</evidence>
<dbReference type="Proteomes" id="UP001497516">
    <property type="component" value="Chromosome 5"/>
</dbReference>
<feature type="compositionally biased region" description="Basic residues" evidence="1">
    <location>
        <begin position="35"/>
        <end position="46"/>
    </location>
</feature>
<organism evidence="2 3">
    <name type="scientific">Linum trigynum</name>
    <dbReference type="NCBI Taxonomy" id="586398"/>
    <lineage>
        <taxon>Eukaryota</taxon>
        <taxon>Viridiplantae</taxon>
        <taxon>Streptophyta</taxon>
        <taxon>Embryophyta</taxon>
        <taxon>Tracheophyta</taxon>
        <taxon>Spermatophyta</taxon>
        <taxon>Magnoliopsida</taxon>
        <taxon>eudicotyledons</taxon>
        <taxon>Gunneridae</taxon>
        <taxon>Pentapetalae</taxon>
        <taxon>rosids</taxon>
        <taxon>fabids</taxon>
        <taxon>Malpighiales</taxon>
        <taxon>Linaceae</taxon>
        <taxon>Linum</taxon>
    </lineage>
</organism>